<feature type="transmembrane region" description="Helical" evidence="5">
    <location>
        <begin position="890"/>
        <end position="911"/>
    </location>
</feature>
<feature type="region of interest" description="Disordered" evidence="4">
    <location>
        <begin position="1327"/>
        <end position="1350"/>
    </location>
</feature>
<dbReference type="Pfam" id="PF02121">
    <property type="entry name" value="IP_trans"/>
    <property type="match status" value="1"/>
</dbReference>
<feature type="compositionally biased region" description="Acidic residues" evidence="4">
    <location>
        <begin position="344"/>
        <end position="353"/>
    </location>
</feature>
<dbReference type="GeneID" id="40307107"/>
<feature type="domain" description="PH" evidence="6">
    <location>
        <begin position="436"/>
        <end position="534"/>
    </location>
</feature>
<dbReference type="InterPro" id="IPR023393">
    <property type="entry name" value="START-like_dom_sf"/>
</dbReference>
<evidence type="ECO:0000256" key="1">
    <source>
        <dbReference type="ARBA" id="ARBA00022448"/>
    </source>
</evidence>
<feature type="compositionally biased region" description="Low complexity" evidence="4">
    <location>
        <begin position="408"/>
        <end position="417"/>
    </location>
</feature>
<reference evidence="7 8" key="1">
    <citation type="submission" date="2017-09" db="EMBL/GenBank/DDBJ databases">
        <title>Genome sequencing of Besnoitia besnoiti strain Bb-Ger1.</title>
        <authorList>
            <person name="Schares G."/>
            <person name="Venepally P."/>
            <person name="Lorenzi H.A."/>
        </authorList>
    </citation>
    <scope>NUCLEOTIDE SEQUENCE [LARGE SCALE GENOMIC DNA]</scope>
    <source>
        <strain evidence="7 8">Bb-Ger1</strain>
    </source>
</reference>
<accession>A0A2A9M290</accession>
<dbReference type="RefSeq" id="XP_029216114.1">
    <property type="nucleotide sequence ID" value="XM_029360755.1"/>
</dbReference>
<feature type="transmembrane region" description="Helical" evidence="5">
    <location>
        <begin position="818"/>
        <end position="836"/>
    </location>
</feature>
<evidence type="ECO:0000256" key="4">
    <source>
        <dbReference type="SAM" id="MobiDB-lite"/>
    </source>
</evidence>
<dbReference type="Pfam" id="PF00169">
    <property type="entry name" value="PH"/>
    <property type="match status" value="1"/>
</dbReference>
<comment type="caution">
    <text evidence="7">The sequence shown here is derived from an EMBL/GenBank/DDBJ whole genome shotgun (WGS) entry which is preliminary data.</text>
</comment>
<dbReference type="InterPro" id="IPR055261">
    <property type="entry name" value="PI_transfer_N"/>
</dbReference>
<dbReference type="SMART" id="SM00233">
    <property type="entry name" value="PH"/>
    <property type="match status" value="1"/>
</dbReference>
<dbReference type="InterPro" id="IPR000648">
    <property type="entry name" value="Oxysterol-bd"/>
</dbReference>
<feature type="region of interest" description="Disordered" evidence="4">
    <location>
        <begin position="1402"/>
        <end position="1476"/>
    </location>
</feature>
<keyword evidence="3" id="KW-0446">Lipid-binding</keyword>
<name>A0A2A9M290_BESBE</name>
<dbReference type="VEuPathDB" id="ToxoDB:BESB_020460"/>
<dbReference type="PANTHER" id="PTHR10658">
    <property type="entry name" value="PHOSPHATIDYLINOSITOL TRANSFER PROTEIN"/>
    <property type="match status" value="1"/>
</dbReference>
<keyword evidence="8" id="KW-1185">Reference proteome</keyword>
<dbReference type="InterPro" id="IPR011993">
    <property type="entry name" value="PH-like_dom_sf"/>
</dbReference>
<dbReference type="InterPro" id="IPR001666">
    <property type="entry name" value="PI_transfer"/>
</dbReference>
<dbReference type="Proteomes" id="UP000224006">
    <property type="component" value="Chromosome XI"/>
</dbReference>
<dbReference type="SUPFAM" id="SSF50729">
    <property type="entry name" value="PH domain-like"/>
    <property type="match status" value="1"/>
</dbReference>
<keyword evidence="5" id="KW-0472">Membrane</keyword>
<dbReference type="SUPFAM" id="SSF144000">
    <property type="entry name" value="Oxysterol-binding protein-like"/>
    <property type="match status" value="1"/>
</dbReference>
<evidence type="ECO:0000256" key="2">
    <source>
        <dbReference type="ARBA" id="ARBA00023055"/>
    </source>
</evidence>
<gene>
    <name evidence="7" type="ORF">BESB_020460</name>
</gene>
<sequence length="1833" mass="197660">MKVYEYRLVLPMTPEQYRRCQLYMVAKASLEDAAKATAEGAANDCMQILKNEEYLGEDGSTGQYTHKRINIANKLPGWLVSWVDTRLTVFDEKSWNAFPRLKTTYDCELFSKAKVSMISHHLDGVQTDDNALDLDAAMLAQRKVVLIDIVNDPVAPKAYVAAEDPARFHSTKAGIGPLTKDWMTHIPLVPDESPPPAPETNGAAYYSSAVAEAQANGGEGGEQPRMRRQYPIMTCYKLFVLDFPYFGFMASKVENWITGAMRDVLLSYHRKAVCWMDEWYDLSMEGIRRMEDEVKEKLDAIRGEAAPALPPSAPSPPEKEDAGLQDGRGAGASEAGEAWSPTSDQEEIEDDRAEGEHSGSLSASLPFSVSVDALAPWSLDAPDVYSLSAVAKASRGAEGDQNLPSCPPTSGRPAAGTTAAGVASALAGAPEAPKDLALHSGFLFKLGDGLWNTTWNLRYVVLRGSKLQYFNDPRDARAKHLVDLEGAQISWTGELRQRTHSFLVHPVGRRAMHFSGETLEASRQWLVWLRTAAQSAGLHEADRRRFSSLSCSHHFHPKSLSASPSRPSGGTSPRHAPTVLSRPLYSPATPFAEACAAAAERTGGGDGEAAEPPGKPAHEGEESRLSGDPRPVSRGQTGETRGDEARASAESRTPRGSISRGAASGSRAGAGAGGDGEVYSELLFSPQATPELEYCVRRLRFLLSSRMRPRFTLSRHEDDIRVCVKDSSQWISIPPPKAVHIQDARLSRQASSAREAPAAATAGAAEAPPPSSPLADGEREPGRRAEKRRRLDRAWEVLCLVLPIFLPLFAIYQFVVLLLQGIAFLSSLSSGFIFFLSRLSSLSPLSSSLSSVVLSSLASSVFPGGDAEALEGFSLFLAIPSLGLRLVKNALLGVLLFALRVLLWILLPLFLGRKLLSYSRLFNPAPPQAPRRPSPQSQAASAVSLSPSARQSSSSAPANQEGGRGGVEAPLSSAAGRDLVVKANCVVNATAEELFLLLMDVELMGAWMLGHRASPRVWSESIHSDVLSLSFSPSLLLASSPAATAEAFLAACSPYMRPTASWSPRGARRGGLAERPSLAMSAARAGTLSPFEFLQGADVATFLAASAAALAGPLLPPLLRERRMTWRRFWGQTRDGSFVIVLHSDRQLEAAGSGARAAARRANLEQDAFLHCCRASGEPPRGGSDRHGGRRRVREAGEGPVRGVASASERPEGALKQALRKLLLWGRTFAGRLASAGGGLSPAEPRREGSRLLVSLLQTLLRLLRMAFPVALHPFSVVARPSAQTSRVCEAVELAGGCGSGDAREDVVRVSGFEAFIITPLSPSLNQRTTQADAADARGAPSDGGAPPVGLQSPEAAVGTAPCLLTFVSAVDWGGEMPRWLRERISLLRADRILRGAKMEGELRRAGTGRSASEDFVATDSMETSSEAGSDADAEEGNISGSAREREALPAPHGSEEDEAESEEQGGAARKPGRAPNRVPLALLRGFRRAPEGGLMVSNQALIDQQKSVFLDLVRCDGEAVLEGRSLASVSLPVRVLEPTSLLPHLASCWGHAPLFLARAASATDALERFKWTMTFAIASLHFGCCRQKPFNPLLGESYQGGWRDGSKVFLEQTACDPPTTSFIVRGPKRLFSFWGCYAFKAQLKGNYGVLTQEGETVVVFPETKTEIRYCQPAAKVSGLLWGHRVFEWGGKMEFRDEENRLACRVQFGVSGEKAAQSTWPCVASDLIFGEIKDIATGKTCSTMTGSWIDKILFDGKSYWNGYTAPAPLEDCPDSQALPTDSRFRPDVLCLREGRVQQAQEWKLELEAVQRRDRAVRANALALRQTAGLVASA</sequence>
<feature type="region of interest" description="Disordered" evidence="4">
    <location>
        <begin position="757"/>
        <end position="785"/>
    </location>
</feature>
<keyword evidence="2" id="KW-0445">Lipid transport</keyword>
<dbReference type="PROSITE" id="PS50003">
    <property type="entry name" value="PH_DOMAIN"/>
    <property type="match status" value="1"/>
</dbReference>
<dbReference type="OrthoDB" id="331919at2759"/>
<evidence type="ECO:0000313" key="8">
    <source>
        <dbReference type="Proteomes" id="UP000224006"/>
    </source>
</evidence>
<keyword evidence="5" id="KW-0812">Transmembrane</keyword>
<dbReference type="GO" id="GO:0005548">
    <property type="term" value="F:phospholipid transporter activity"/>
    <property type="evidence" value="ECO:0007669"/>
    <property type="project" value="InterPro"/>
</dbReference>
<protein>
    <submittedName>
        <fullName evidence="7">Phosphatidylinositol transfer protein</fullName>
    </submittedName>
</protein>
<evidence type="ECO:0000256" key="3">
    <source>
        <dbReference type="ARBA" id="ARBA00023121"/>
    </source>
</evidence>
<feature type="compositionally biased region" description="Basic and acidic residues" evidence="4">
    <location>
        <begin position="640"/>
        <end position="653"/>
    </location>
</feature>
<feature type="compositionally biased region" description="Low complexity" evidence="4">
    <location>
        <begin position="655"/>
        <end position="667"/>
    </location>
</feature>
<keyword evidence="5" id="KW-1133">Transmembrane helix</keyword>
<dbReference type="InterPro" id="IPR037239">
    <property type="entry name" value="OSBP_sf"/>
</dbReference>
<dbReference type="SUPFAM" id="SSF55961">
    <property type="entry name" value="Bet v1-like"/>
    <property type="match status" value="1"/>
</dbReference>
<feature type="region of interest" description="Disordered" evidence="4">
    <location>
        <begin position="396"/>
        <end position="417"/>
    </location>
</feature>
<dbReference type="CDD" id="cd07815">
    <property type="entry name" value="SRPBCC_PITP"/>
    <property type="match status" value="1"/>
</dbReference>
<feature type="compositionally biased region" description="Low complexity" evidence="4">
    <location>
        <begin position="757"/>
        <end position="766"/>
    </location>
</feature>
<dbReference type="GO" id="GO:0008289">
    <property type="term" value="F:lipid binding"/>
    <property type="evidence" value="ECO:0007669"/>
    <property type="project" value="UniProtKB-KW"/>
</dbReference>
<dbReference type="KEGG" id="bbes:BESB_020460"/>
<feature type="region of interest" description="Disordered" evidence="4">
    <location>
        <begin position="598"/>
        <end position="673"/>
    </location>
</feature>
<feature type="compositionally biased region" description="Low complexity" evidence="4">
    <location>
        <begin position="561"/>
        <end position="574"/>
    </location>
</feature>
<feature type="region of interest" description="Disordered" evidence="4">
    <location>
        <begin position="553"/>
        <end position="584"/>
    </location>
</feature>
<dbReference type="PANTHER" id="PTHR10658:SF11">
    <property type="entry name" value="VIBRATOR, ISOFORM B"/>
    <property type="match status" value="1"/>
</dbReference>
<dbReference type="Gene3D" id="3.30.530.20">
    <property type="match status" value="1"/>
</dbReference>
<keyword evidence="1" id="KW-0813">Transport</keyword>
<dbReference type="Gene3D" id="2.40.160.120">
    <property type="match status" value="1"/>
</dbReference>
<feature type="compositionally biased region" description="Basic and acidic residues" evidence="4">
    <location>
        <begin position="616"/>
        <end position="627"/>
    </location>
</feature>
<feature type="region of interest" description="Disordered" evidence="4">
    <location>
        <begin position="1175"/>
        <end position="1209"/>
    </location>
</feature>
<evidence type="ECO:0000259" key="6">
    <source>
        <dbReference type="PROSITE" id="PS50003"/>
    </source>
</evidence>
<evidence type="ECO:0000313" key="7">
    <source>
        <dbReference type="EMBL" id="PFH32105.1"/>
    </source>
</evidence>
<dbReference type="STRING" id="94643.A0A2A9M290"/>
<organism evidence="7 8">
    <name type="scientific">Besnoitia besnoiti</name>
    <name type="common">Apicomplexan protozoan</name>
    <dbReference type="NCBI Taxonomy" id="94643"/>
    <lineage>
        <taxon>Eukaryota</taxon>
        <taxon>Sar</taxon>
        <taxon>Alveolata</taxon>
        <taxon>Apicomplexa</taxon>
        <taxon>Conoidasida</taxon>
        <taxon>Coccidia</taxon>
        <taxon>Eucoccidiorida</taxon>
        <taxon>Eimeriorina</taxon>
        <taxon>Sarcocystidae</taxon>
        <taxon>Besnoitia</taxon>
    </lineage>
</organism>
<proteinExistence type="predicted"/>
<evidence type="ECO:0000256" key="5">
    <source>
        <dbReference type="SAM" id="Phobius"/>
    </source>
</evidence>
<dbReference type="InterPro" id="IPR001849">
    <property type="entry name" value="PH_domain"/>
</dbReference>
<dbReference type="EMBL" id="NWUJ01000012">
    <property type="protein sequence ID" value="PFH32105.1"/>
    <property type="molecule type" value="Genomic_DNA"/>
</dbReference>
<dbReference type="Gene3D" id="2.30.29.30">
    <property type="entry name" value="Pleckstrin-homology domain (PH domain)/Phosphotyrosine-binding domain (PTB)"/>
    <property type="match status" value="1"/>
</dbReference>
<feature type="compositionally biased region" description="Low complexity" evidence="4">
    <location>
        <begin position="934"/>
        <end position="958"/>
    </location>
</feature>
<feature type="region of interest" description="Disordered" evidence="4">
    <location>
        <begin position="306"/>
        <end position="360"/>
    </location>
</feature>
<dbReference type="Pfam" id="PF01237">
    <property type="entry name" value="Oxysterol_BP"/>
    <property type="match status" value="1"/>
</dbReference>
<feature type="region of interest" description="Disordered" evidence="4">
    <location>
        <begin position="927"/>
        <end position="968"/>
    </location>
</feature>